<dbReference type="EMBL" id="BSOO01000036">
    <property type="protein sequence ID" value="GLR48704.1"/>
    <property type="molecule type" value="Genomic_DNA"/>
</dbReference>
<keyword evidence="1" id="KW-0812">Transmembrane</keyword>
<evidence type="ECO:0000313" key="2">
    <source>
        <dbReference type="EMBL" id="GLR48704.1"/>
    </source>
</evidence>
<comment type="caution">
    <text evidence="2">The sequence shown here is derived from an EMBL/GenBank/DDBJ whole genome shotgun (WGS) entry which is preliminary data.</text>
</comment>
<sequence length="104" mass="11637">MATAAAAVVARAKRLIQHHFFAADAVRPDRAVAFAPDSRIEERLFARYREAGVIHEESPGYYWLDLPAYDRLIQDRFARVRMALLLLVAVFVGLAVLGANGVFH</sequence>
<gene>
    <name evidence="2" type="ORF">GCM10007925_24240</name>
</gene>
<dbReference type="Proteomes" id="UP001156703">
    <property type="component" value="Unassembled WGS sequence"/>
</dbReference>
<dbReference type="RefSeq" id="WP_029940429.1">
    <property type="nucleotide sequence ID" value="NZ_BSOO01000036.1"/>
</dbReference>
<evidence type="ECO:0000256" key="1">
    <source>
        <dbReference type="SAM" id="Phobius"/>
    </source>
</evidence>
<evidence type="ECO:0000313" key="3">
    <source>
        <dbReference type="Proteomes" id="UP001156703"/>
    </source>
</evidence>
<keyword evidence="1" id="KW-1133">Transmembrane helix</keyword>
<reference evidence="3" key="1">
    <citation type="journal article" date="2019" name="Int. J. Syst. Evol. Microbiol.">
        <title>The Global Catalogue of Microorganisms (GCM) 10K type strain sequencing project: providing services to taxonomists for standard genome sequencing and annotation.</title>
        <authorList>
            <consortium name="The Broad Institute Genomics Platform"/>
            <consortium name="The Broad Institute Genome Sequencing Center for Infectious Disease"/>
            <person name="Wu L."/>
            <person name="Ma J."/>
        </authorList>
    </citation>
    <scope>NUCLEOTIDE SEQUENCE [LARGE SCALE GENOMIC DNA]</scope>
    <source>
        <strain evidence="3">NBRC 102146</strain>
    </source>
</reference>
<feature type="transmembrane region" description="Helical" evidence="1">
    <location>
        <begin position="83"/>
        <end position="103"/>
    </location>
</feature>
<organism evidence="2 3">
    <name type="scientific">Sphingomonas astaxanthinifaciens DSM 22298</name>
    <dbReference type="NCBI Taxonomy" id="1123267"/>
    <lineage>
        <taxon>Bacteria</taxon>
        <taxon>Pseudomonadati</taxon>
        <taxon>Pseudomonadota</taxon>
        <taxon>Alphaproteobacteria</taxon>
        <taxon>Sphingomonadales</taxon>
        <taxon>Sphingomonadaceae</taxon>
        <taxon>Sphingomonas</taxon>
    </lineage>
</organism>
<keyword evidence="3" id="KW-1185">Reference proteome</keyword>
<proteinExistence type="predicted"/>
<name>A0ABQ5Z7E5_9SPHN</name>
<accession>A0ABQ5Z7E5</accession>
<protein>
    <submittedName>
        <fullName evidence="2">Uncharacterized protein</fullName>
    </submittedName>
</protein>
<keyword evidence="1" id="KW-0472">Membrane</keyword>